<reference evidence="1 2" key="1">
    <citation type="submission" date="2018-03" db="EMBL/GenBank/DDBJ databases">
        <title>Genomic Encyclopedia of Archaeal and Bacterial Type Strains, Phase II (KMG-II): from individual species to whole genera.</title>
        <authorList>
            <person name="Goeker M."/>
        </authorList>
    </citation>
    <scope>NUCLEOTIDE SEQUENCE [LARGE SCALE GENOMIC DNA]</scope>
    <source>
        <strain evidence="1 2">DSM 100214</strain>
    </source>
</reference>
<organism evidence="1 2">
    <name type="scientific">Dysgonomonas alginatilytica</name>
    <dbReference type="NCBI Taxonomy" id="1605892"/>
    <lineage>
        <taxon>Bacteria</taxon>
        <taxon>Pseudomonadati</taxon>
        <taxon>Bacteroidota</taxon>
        <taxon>Bacteroidia</taxon>
        <taxon>Bacteroidales</taxon>
        <taxon>Dysgonomonadaceae</taxon>
        <taxon>Dysgonomonas</taxon>
    </lineage>
</organism>
<dbReference type="AlphaFoldDB" id="A0A2V3PR01"/>
<proteinExistence type="predicted"/>
<comment type="caution">
    <text evidence="1">The sequence shown here is derived from an EMBL/GenBank/DDBJ whole genome shotgun (WGS) entry which is preliminary data.</text>
</comment>
<evidence type="ECO:0000313" key="1">
    <source>
        <dbReference type="EMBL" id="PXV60027.1"/>
    </source>
</evidence>
<gene>
    <name evidence="1" type="ORF">CLV62_13215</name>
</gene>
<accession>A0A2V3PR01</accession>
<sequence>METFYYRGAFSINTEQNTQFFMLQIVYFRSKLNNSILKSNTMNNIGNTTLSQSVIIRCISLHYTYKYF</sequence>
<protein>
    <submittedName>
        <fullName evidence="1">Uncharacterized protein</fullName>
    </submittedName>
</protein>
<name>A0A2V3PR01_9BACT</name>
<keyword evidence="2" id="KW-1185">Reference proteome</keyword>
<dbReference type="Proteomes" id="UP000247973">
    <property type="component" value="Unassembled WGS sequence"/>
</dbReference>
<evidence type="ECO:0000313" key="2">
    <source>
        <dbReference type="Proteomes" id="UP000247973"/>
    </source>
</evidence>
<dbReference type="EMBL" id="QICL01000032">
    <property type="protein sequence ID" value="PXV60027.1"/>
    <property type="molecule type" value="Genomic_DNA"/>
</dbReference>